<accession>A0A397VPY2</accession>
<comment type="caution">
    <text evidence="2">The sequence shown here is derived from an EMBL/GenBank/DDBJ whole genome shotgun (WGS) entry which is preliminary data.</text>
</comment>
<evidence type="ECO:0000256" key="1">
    <source>
        <dbReference type="SAM" id="MobiDB-lite"/>
    </source>
</evidence>
<dbReference type="Proteomes" id="UP000266673">
    <property type="component" value="Unassembled WGS sequence"/>
</dbReference>
<evidence type="ECO:0000313" key="3">
    <source>
        <dbReference type="Proteomes" id="UP000266673"/>
    </source>
</evidence>
<feature type="region of interest" description="Disordered" evidence="1">
    <location>
        <begin position="502"/>
        <end position="535"/>
    </location>
</feature>
<gene>
    <name evidence="2" type="ORF">C2G38_2031816</name>
</gene>
<reference evidence="2 3" key="1">
    <citation type="submission" date="2018-06" db="EMBL/GenBank/DDBJ databases">
        <title>Comparative genomics reveals the genomic features of Rhizophagus irregularis, R. cerebriforme, R. diaphanum and Gigaspora rosea, and their symbiotic lifestyle signature.</title>
        <authorList>
            <person name="Morin E."/>
            <person name="San Clemente H."/>
            <person name="Chen E.C.H."/>
            <person name="De La Providencia I."/>
            <person name="Hainaut M."/>
            <person name="Kuo A."/>
            <person name="Kohler A."/>
            <person name="Murat C."/>
            <person name="Tang N."/>
            <person name="Roy S."/>
            <person name="Loubradou J."/>
            <person name="Henrissat B."/>
            <person name="Grigoriev I.V."/>
            <person name="Corradi N."/>
            <person name="Roux C."/>
            <person name="Martin F.M."/>
        </authorList>
    </citation>
    <scope>NUCLEOTIDE SEQUENCE [LARGE SCALE GENOMIC DNA]</scope>
    <source>
        <strain evidence="2 3">DAOM 194757</strain>
    </source>
</reference>
<proteinExistence type="predicted"/>
<sequence length="535" mass="61433">MESANPANRLETTSNIYNLSVIDNIDIKEKKFTYGNIYDTARQTAHATLQITFQFKLPPNLPDNPSVFFSEQSSQVTIGLSMVKDNLNKNYDRIFEELLLEKKNKIDISDIHQKVIETVEIGCKFDKPKIVILKPGPAPNSNKNAYETCDMFLNDVANTRVNIIDIACDKAIFRRLKNYENKDLTANIILGQWHTSKDMCQALLAAFSGYRIFNMALQLGVRYLENLEKGSDYRATCTVLELIWAAVGIAIRRHLQDTNKTIDDIKNGSNNILKVWLNYYRWAGYWKAHKIGIRRGNFDLQIACLAAFAPLFPVTGKFRYAESVAIFLGKLHKNTQLQKRLYQVPSINITREGHYLAYDEALETYGVKSVKEVMTKKSGDEKNLHRQIQGSQDEIKRLSVLDEFVDQVIDIDDRVVPNRLEQTWALSEQIYNAFQNPDPNSHSLFDYTTQNTTKGFFNMETCYQHGIECMQNLLAEEVYLTKKKKSKGRGIKNLVKDSVAALKQRKKKRKNTQNEDDTQSEDNAQNDNDTQDEDE</sequence>
<keyword evidence="3" id="KW-1185">Reference proteome</keyword>
<name>A0A397VPY2_9GLOM</name>
<protein>
    <submittedName>
        <fullName evidence="2">Uncharacterized protein</fullName>
    </submittedName>
</protein>
<dbReference type="OrthoDB" id="2408974at2759"/>
<dbReference type="EMBL" id="QKWP01000213">
    <property type="protein sequence ID" value="RIB24534.1"/>
    <property type="molecule type" value="Genomic_DNA"/>
</dbReference>
<organism evidence="2 3">
    <name type="scientific">Gigaspora rosea</name>
    <dbReference type="NCBI Taxonomy" id="44941"/>
    <lineage>
        <taxon>Eukaryota</taxon>
        <taxon>Fungi</taxon>
        <taxon>Fungi incertae sedis</taxon>
        <taxon>Mucoromycota</taxon>
        <taxon>Glomeromycotina</taxon>
        <taxon>Glomeromycetes</taxon>
        <taxon>Diversisporales</taxon>
        <taxon>Gigasporaceae</taxon>
        <taxon>Gigaspora</taxon>
    </lineage>
</organism>
<evidence type="ECO:0000313" key="2">
    <source>
        <dbReference type="EMBL" id="RIB24534.1"/>
    </source>
</evidence>
<dbReference type="AlphaFoldDB" id="A0A397VPY2"/>